<protein>
    <submittedName>
        <fullName evidence="1">Uncharacterized protein</fullName>
    </submittedName>
</protein>
<reference evidence="1" key="1">
    <citation type="journal article" date="2014" name="Front. Microbiol.">
        <title>High frequency of phylogenetically diverse reductive dehalogenase-homologous genes in deep subseafloor sedimentary metagenomes.</title>
        <authorList>
            <person name="Kawai M."/>
            <person name="Futagami T."/>
            <person name="Toyoda A."/>
            <person name="Takaki Y."/>
            <person name="Nishi S."/>
            <person name="Hori S."/>
            <person name="Arai W."/>
            <person name="Tsubouchi T."/>
            <person name="Morono Y."/>
            <person name="Uchiyama I."/>
            <person name="Ito T."/>
            <person name="Fujiyama A."/>
            <person name="Inagaki F."/>
            <person name="Takami H."/>
        </authorList>
    </citation>
    <scope>NUCLEOTIDE SEQUENCE</scope>
    <source>
        <strain evidence="1">Expedition CK06-06</strain>
    </source>
</reference>
<organism evidence="1">
    <name type="scientific">marine sediment metagenome</name>
    <dbReference type="NCBI Taxonomy" id="412755"/>
    <lineage>
        <taxon>unclassified sequences</taxon>
        <taxon>metagenomes</taxon>
        <taxon>ecological metagenomes</taxon>
    </lineage>
</organism>
<dbReference type="AlphaFoldDB" id="X1D1Y3"/>
<gene>
    <name evidence="1" type="ORF">S01H4_48152</name>
</gene>
<proteinExistence type="predicted"/>
<comment type="caution">
    <text evidence="1">The sequence shown here is derived from an EMBL/GenBank/DDBJ whole genome shotgun (WGS) entry which is preliminary data.</text>
</comment>
<name>X1D1Y3_9ZZZZ</name>
<feature type="non-terminal residue" evidence="1">
    <location>
        <position position="31"/>
    </location>
</feature>
<evidence type="ECO:0000313" key="1">
    <source>
        <dbReference type="EMBL" id="GAG90476.1"/>
    </source>
</evidence>
<sequence length="31" mass="3847">MYWVLSFRDVSGEKFSFKLDDKKRTKDEVYE</sequence>
<accession>X1D1Y3</accession>
<dbReference type="EMBL" id="BART01027110">
    <property type="protein sequence ID" value="GAG90476.1"/>
    <property type="molecule type" value="Genomic_DNA"/>
</dbReference>